<evidence type="ECO:0000256" key="3">
    <source>
        <dbReference type="SAM" id="MobiDB-lite"/>
    </source>
</evidence>
<dbReference type="GO" id="GO:0030677">
    <property type="term" value="C:ribonuclease P complex"/>
    <property type="evidence" value="ECO:0007669"/>
    <property type="project" value="InterPro"/>
</dbReference>
<evidence type="ECO:0000313" key="4">
    <source>
        <dbReference type="EMBL" id="KAJ6805521.1"/>
    </source>
</evidence>
<evidence type="ECO:0000256" key="1">
    <source>
        <dbReference type="ARBA" id="ARBA00004123"/>
    </source>
</evidence>
<dbReference type="Proteomes" id="UP001140949">
    <property type="component" value="Unassembled WGS sequence"/>
</dbReference>
<feature type="region of interest" description="Disordered" evidence="3">
    <location>
        <begin position="116"/>
        <end position="185"/>
    </location>
</feature>
<reference evidence="4" key="1">
    <citation type="journal article" date="2023" name="GigaByte">
        <title>Genome assembly of the bearded iris, Iris pallida Lam.</title>
        <authorList>
            <person name="Bruccoleri R.E."/>
            <person name="Oakeley E.J."/>
            <person name="Faust A.M.E."/>
            <person name="Altorfer M."/>
            <person name="Dessus-Babus S."/>
            <person name="Burckhardt D."/>
            <person name="Oertli M."/>
            <person name="Naumann U."/>
            <person name="Petersen F."/>
            <person name="Wong J."/>
        </authorList>
    </citation>
    <scope>NUCLEOTIDE SEQUENCE</scope>
    <source>
        <strain evidence="4">GSM-AAB239-AS_SAM_17_03QT</strain>
    </source>
</reference>
<dbReference type="GO" id="GO:0006364">
    <property type="term" value="P:rRNA processing"/>
    <property type="evidence" value="ECO:0007669"/>
    <property type="project" value="TreeGrafter"/>
</dbReference>
<feature type="compositionally biased region" description="Low complexity" evidence="3">
    <location>
        <begin position="170"/>
        <end position="182"/>
    </location>
</feature>
<reference evidence="4" key="2">
    <citation type="submission" date="2023-04" db="EMBL/GenBank/DDBJ databases">
        <authorList>
            <person name="Bruccoleri R.E."/>
            <person name="Oakeley E.J."/>
            <person name="Faust A.-M."/>
            <person name="Dessus-Babus S."/>
            <person name="Altorfer M."/>
            <person name="Burckhardt D."/>
            <person name="Oertli M."/>
            <person name="Naumann U."/>
            <person name="Petersen F."/>
            <person name="Wong J."/>
        </authorList>
    </citation>
    <scope>NUCLEOTIDE SEQUENCE</scope>
    <source>
        <strain evidence="4">GSM-AAB239-AS_SAM_17_03QT</strain>
        <tissue evidence="4">Leaf</tissue>
    </source>
</reference>
<protein>
    <submittedName>
        <fullName evidence="4">Uncharacterized protein</fullName>
    </submittedName>
</protein>
<accession>A0AAX6ENP7</accession>
<organism evidence="4 5">
    <name type="scientific">Iris pallida</name>
    <name type="common">Sweet iris</name>
    <dbReference type="NCBI Taxonomy" id="29817"/>
    <lineage>
        <taxon>Eukaryota</taxon>
        <taxon>Viridiplantae</taxon>
        <taxon>Streptophyta</taxon>
        <taxon>Embryophyta</taxon>
        <taxon>Tracheophyta</taxon>
        <taxon>Spermatophyta</taxon>
        <taxon>Magnoliopsida</taxon>
        <taxon>Liliopsida</taxon>
        <taxon>Asparagales</taxon>
        <taxon>Iridaceae</taxon>
        <taxon>Iridoideae</taxon>
        <taxon>Irideae</taxon>
        <taxon>Iris</taxon>
    </lineage>
</organism>
<feature type="region of interest" description="Disordered" evidence="3">
    <location>
        <begin position="75"/>
        <end position="96"/>
    </location>
</feature>
<evidence type="ECO:0000256" key="2">
    <source>
        <dbReference type="ARBA" id="ARBA00006181"/>
    </source>
</evidence>
<dbReference type="GO" id="GO:0001682">
    <property type="term" value="P:tRNA 5'-leader removal"/>
    <property type="evidence" value="ECO:0007669"/>
    <property type="project" value="InterPro"/>
</dbReference>
<name>A0AAX6ENP7_IRIPA</name>
<feature type="compositionally biased region" description="Basic and acidic residues" evidence="3">
    <location>
        <begin position="116"/>
        <end position="142"/>
    </location>
</feature>
<dbReference type="InterPro" id="IPR016848">
    <property type="entry name" value="RNase_P/MRP_Rpp29-subunit"/>
</dbReference>
<comment type="subcellular location">
    <subcellularLocation>
        <location evidence="1">Nucleus</location>
    </subcellularLocation>
</comment>
<evidence type="ECO:0000313" key="5">
    <source>
        <dbReference type="Proteomes" id="UP001140949"/>
    </source>
</evidence>
<dbReference type="PANTHER" id="PTHR13348">
    <property type="entry name" value="RIBONUCLEASE P SUBUNIT P29"/>
    <property type="match status" value="1"/>
</dbReference>
<proteinExistence type="inferred from homology"/>
<comment type="similarity">
    <text evidence="2">Belongs to the eukaryotic/archaeal RNase P protein component 1 family.</text>
</comment>
<dbReference type="GO" id="GO:0033204">
    <property type="term" value="F:ribonuclease P RNA binding"/>
    <property type="evidence" value="ECO:0007669"/>
    <property type="project" value="InterPro"/>
</dbReference>
<dbReference type="GO" id="GO:0005634">
    <property type="term" value="C:nucleus"/>
    <property type="evidence" value="ECO:0007669"/>
    <property type="project" value="UniProtKB-SubCell"/>
</dbReference>
<dbReference type="PANTHER" id="PTHR13348:SF0">
    <property type="entry name" value="RIBONUCLEASE P PROTEIN SUBUNIT P29"/>
    <property type="match status" value="1"/>
</dbReference>
<dbReference type="InterPro" id="IPR002730">
    <property type="entry name" value="Rpp29/RNP1"/>
</dbReference>
<dbReference type="EMBL" id="JANAVB010035417">
    <property type="protein sequence ID" value="KAJ6805521.1"/>
    <property type="molecule type" value="Genomic_DNA"/>
</dbReference>
<dbReference type="Gene3D" id="2.30.30.210">
    <property type="entry name" value="Ribonuclease P/MRP, subunit p29"/>
    <property type="match status" value="1"/>
</dbReference>
<dbReference type="SMART" id="SM00538">
    <property type="entry name" value="POP4"/>
    <property type="match status" value="1"/>
</dbReference>
<dbReference type="AlphaFoldDB" id="A0AAX6ENP7"/>
<dbReference type="InterPro" id="IPR036980">
    <property type="entry name" value="RNase_P/MRP_Rpp29_sf"/>
</dbReference>
<dbReference type="GO" id="GO:0000172">
    <property type="term" value="C:ribonuclease MRP complex"/>
    <property type="evidence" value="ECO:0007669"/>
    <property type="project" value="InterPro"/>
</dbReference>
<sequence>MVGHGHAVPLEVAKTVVEIAEVAWSALEHRRESRHDGGLQEEEVSQLRSENLRLRGILDENLQILQKIIRNHSLSDEEHECPPDYPKVELSPMATPLVSDQKKRAMEALERRFAADKARSLQEEQRKRLQEERRKSLQEEQRRNKKSRRNAKEDQQEVAPAVEGQVEGVPYPKIYPSPSSSSKKGRLVYTGHAPPGENADPAYARLSHLVHENLVGAVTEGSSNVDVVDNVVFNLLQHGDKGLKYTRGSIDMKIDKGLLLDNFVPRGGSLADARVKALKSHSKRSKKHMSMRQHRECGSFDLPKQFHSFSRFKPMHEMWKEYITELLKVSREKQLAQCLLMADLHGAFLQVFDCKQNVAFKGASGIMIRESAETFGIITQEDKFRVVPKRGYVFIFQGGCWKITLYGDKLSLRNNATT</sequence>
<dbReference type="InterPro" id="IPR023534">
    <property type="entry name" value="Rof/RNase_P-like"/>
</dbReference>
<gene>
    <name evidence="4" type="ORF">M6B38_179555</name>
</gene>
<comment type="caution">
    <text evidence="4">The sequence shown here is derived from an EMBL/GenBank/DDBJ whole genome shotgun (WGS) entry which is preliminary data.</text>
</comment>
<keyword evidence="5" id="KW-1185">Reference proteome</keyword>
<dbReference type="SUPFAM" id="SSF101744">
    <property type="entry name" value="Rof/RNase P subunit-like"/>
    <property type="match status" value="1"/>
</dbReference>
<dbReference type="Pfam" id="PF01868">
    <property type="entry name" value="RNase_P-MRP_p29"/>
    <property type="match status" value="1"/>
</dbReference>